<accession>V6M4F6</accession>
<protein>
    <submittedName>
        <fullName evidence="1">Uncharacterized protein</fullName>
    </submittedName>
</protein>
<dbReference type="VEuPathDB" id="GiardiaDB:SS50377_20410"/>
<evidence type="ECO:0000313" key="4">
    <source>
        <dbReference type="Proteomes" id="UP000018208"/>
    </source>
</evidence>
<reference evidence="1 2" key="1">
    <citation type="journal article" date="2014" name="PLoS Genet.">
        <title>The Genome of Spironucleus salmonicida Highlights a Fish Pathogen Adapted to Fluctuating Environments.</title>
        <authorList>
            <person name="Xu F."/>
            <person name="Jerlstrom-Hultqvist J."/>
            <person name="Einarsson E."/>
            <person name="Astvaldsson A."/>
            <person name="Svard S.G."/>
            <person name="Andersson J.O."/>
        </authorList>
    </citation>
    <scope>NUCLEOTIDE SEQUENCE</scope>
    <source>
        <strain evidence="2">ATCC 50377</strain>
    </source>
</reference>
<gene>
    <name evidence="1" type="ORF">SS50377_11637</name>
    <name evidence="2" type="ORF">SS50377_20405</name>
    <name evidence="3" type="ORF">SS50377_20410</name>
</gene>
<proteinExistence type="predicted"/>
<dbReference type="Proteomes" id="UP000018208">
    <property type="component" value="Unassembled WGS sequence"/>
</dbReference>
<dbReference type="EMBL" id="AUWU02000001">
    <property type="protein sequence ID" value="KAH0577062.1"/>
    <property type="molecule type" value="Genomic_DNA"/>
</dbReference>
<keyword evidence="4" id="KW-1185">Reference proteome</keyword>
<dbReference type="EMBL" id="KI545997">
    <property type="protein sequence ID" value="EST48199.1"/>
    <property type="molecule type" value="Genomic_DNA"/>
</dbReference>
<dbReference type="EMBL" id="AUWU02000001">
    <property type="protein sequence ID" value="KAH0577057.1"/>
    <property type="molecule type" value="Genomic_DNA"/>
</dbReference>
<sequence length="92" mass="10693">MGGTLEACKFLISALFKEYVERCRGEVTTAKKVTLKDFAHELQNYQFIKTSELNELAERMFGMERGQRVIFQAKHSGMLLNKGRGLFKVMWR</sequence>
<evidence type="ECO:0000313" key="1">
    <source>
        <dbReference type="EMBL" id="EST48199.1"/>
    </source>
</evidence>
<evidence type="ECO:0000313" key="2">
    <source>
        <dbReference type="EMBL" id="KAH0577057.1"/>
    </source>
</evidence>
<dbReference type="AlphaFoldDB" id="V6M4F6"/>
<evidence type="ECO:0000313" key="3">
    <source>
        <dbReference type="EMBL" id="KAH0577062.1"/>
    </source>
</evidence>
<dbReference type="VEuPathDB" id="GiardiaDB:SS50377_20405"/>
<organism evidence="1">
    <name type="scientific">Spironucleus salmonicida</name>
    <dbReference type="NCBI Taxonomy" id="348837"/>
    <lineage>
        <taxon>Eukaryota</taxon>
        <taxon>Metamonada</taxon>
        <taxon>Diplomonadida</taxon>
        <taxon>Hexamitidae</taxon>
        <taxon>Hexamitinae</taxon>
        <taxon>Spironucleus</taxon>
    </lineage>
</organism>
<reference evidence="2" key="2">
    <citation type="submission" date="2020-12" db="EMBL/GenBank/DDBJ databases">
        <title>New Spironucleus salmonicida genome in near-complete chromosomes.</title>
        <authorList>
            <person name="Xu F."/>
            <person name="Kurt Z."/>
            <person name="Jimenez-Gonzalez A."/>
            <person name="Astvaldsson A."/>
            <person name="Andersson J.O."/>
            <person name="Svard S.G."/>
        </authorList>
    </citation>
    <scope>NUCLEOTIDE SEQUENCE</scope>
    <source>
        <strain evidence="2">ATCC 50377</strain>
    </source>
</reference>
<name>V6M4F6_9EUKA</name>